<organism evidence="3 4">
    <name type="scientific">Candidatus Ornithospirochaeta avicola</name>
    <dbReference type="NCBI Taxonomy" id="2840896"/>
    <lineage>
        <taxon>Bacteria</taxon>
        <taxon>Pseudomonadati</taxon>
        <taxon>Spirochaetota</taxon>
        <taxon>Spirochaetia</taxon>
        <taxon>Spirochaetales</taxon>
        <taxon>Spirochaetaceae</taxon>
        <taxon>Spirochaetaceae incertae sedis</taxon>
        <taxon>Candidatus Ornithospirochaeta</taxon>
    </lineage>
</organism>
<evidence type="ECO:0000259" key="2">
    <source>
        <dbReference type="Pfam" id="PF13635"/>
    </source>
</evidence>
<reference evidence="3" key="1">
    <citation type="journal article" date="2021" name="PeerJ">
        <title>Extensive microbial diversity within the chicken gut microbiome revealed by metagenomics and culture.</title>
        <authorList>
            <person name="Gilroy R."/>
            <person name="Ravi A."/>
            <person name="Getino M."/>
            <person name="Pursley I."/>
            <person name="Horton D.L."/>
            <person name="Alikhan N.F."/>
            <person name="Baker D."/>
            <person name="Gharbi K."/>
            <person name="Hall N."/>
            <person name="Watson M."/>
            <person name="Adriaenssens E.M."/>
            <person name="Foster-Nyarko E."/>
            <person name="Jarju S."/>
            <person name="Secka A."/>
            <person name="Antonio M."/>
            <person name="Oren A."/>
            <person name="Chaudhuri R.R."/>
            <person name="La Ragione R."/>
            <person name="Hildebrand F."/>
            <person name="Pallen M.J."/>
        </authorList>
    </citation>
    <scope>NUCLEOTIDE SEQUENCE</scope>
    <source>
        <strain evidence="3">Gambia11-129</strain>
    </source>
</reference>
<dbReference type="InterPro" id="IPR027417">
    <property type="entry name" value="P-loop_NTPase"/>
</dbReference>
<evidence type="ECO:0000313" key="4">
    <source>
        <dbReference type="Proteomes" id="UP000823936"/>
    </source>
</evidence>
<evidence type="ECO:0000313" key="3">
    <source>
        <dbReference type="EMBL" id="HIV98976.1"/>
    </source>
</evidence>
<dbReference type="InterPro" id="IPR025420">
    <property type="entry name" value="DUF4143"/>
</dbReference>
<proteinExistence type="predicted"/>
<reference evidence="3" key="2">
    <citation type="submission" date="2021-04" db="EMBL/GenBank/DDBJ databases">
        <authorList>
            <person name="Gilroy R."/>
        </authorList>
    </citation>
    <scope>NUCLEOTIDE SEQUENCE</scope>
    <source>
        <strain evidence="3">Gambia11-129</strain>
    </source>
</reference>
<dbReference type="SUPFAM" id="SSF52540">
    <property type="entry name" value="P-loop containing nucleoside triphosphate hydrolases"/>
    <property type="match status" value="1"/>
</dbReference>
<dbReference type="GO" id="GO:0005524">
    <property type="term" value="F:ATP binding"/>
    <property type="evidence" value="ECO:0007669"/>
    <property type="project" value="UniProtKB-KW"/>
</dbReference>
<evidence type="ECO:0000259" key="1">
    <source>
        <dbReference type="Pfam" id="PF13173"/>
    </source>
</evidence>
<accession>A0A9D1PSM8</accession>
<dbReference type="Proteomes" id="UP000823936">
    <property type="component" value="Unassembled WGS sequence"/>
</dbReference>
<dbReference type="EMBL" id="DXHU01000016">
    <property type="protein sequence ID" value="HIV98976.1"/>
    <property type="molecule type" value="Genomic_DNA"/>
</dbReference>
<name>A0A9D1PSM8_9SPIO</name>
<feature type="domain" description="DUF4143" evidence="2">
    <location>
        <begin position="193"/>
        <end position="350"/>
    </location>
</feature>
<dbReference type="Pfam" id="PF13635">
    <property type="entry name" value="DUF4143"/>
    <property type="match status" value="1"/>
</dbReference>
<dbReference type="PANTHER" id="PTHR43566">
    <property type="entry name" value="CONSERVED PROTEIN"/>
    <property type="match status" value="1"/>
</dbReference>
<comment type="caution">
    <text evidence="3">The sequence shown here is derived from an EMBL/GenBank/DDBJ whole genome shotgun (WGS) entry which is preliminary data.</text>
</comment>
<dbReference type="InterPro" id="IPR041682">
    <property type="entry name" value="AAA_14"/>
</dbReference>
<keyword evidence="3" id="KW-0547">Nucleotide-binding</keyword>
<protein>
    <submittedName>
        <fullName evidence="3">ATP-binding protein</fullName>
    </submittedName>
</protein>
<dbReference type="PANTHER" id="PTHR43566:SF1">
    <property type="entry name" value="AAA+ ATPASE DOMAIN-CONTAINING PROTEIN"/>
    <property type="match status" value="1"/>
</dbReference>
<gene>
    <name evidence="3" type="ORF">IAB12_04260</name>
</gene>
<feature type="domain" description="AAA" evidence="1">
    <location>
        <begin position="21"/>
        <end position="148"/>
    </location>
</feature>
<keyword evidence="3" id="KW-0067">ATP-binding</keyword>
<sequence length="398" mass="45239">MERIRYTEMLRSRLREKRHFIQVLTGPRQVGKSTIIADVLSTLEIPYVSESADDITVSKDAWLKGIWDRARVLARQHGEVLVVVDEIQKIPNWSESVKKLWDEDKKTGANVKVILSGSSRLLLMNGLSESLQGRFELIPVPHWSYGEMKKVFGFSLEEFVYFGSYPGPADLIEDEKRWKAYIRDSIMEPSLTNDILMLTPIQKPALLRQLMELGSYYSGQIMPFEHMLGQLSDAGNTTTLAHYLDLLRQSGLLAGLQKYSGSEVRKRASSPKLQVFNNALISSRHPMDFTKAKEDNTFWGRLVESAVGTHIMNSVTGQDVSLGYWREKQDEVDFVLYNEYSTVAFEVKSGNISHGRGQDVFMKRYPDSKMFTISAKADTGSMTIPLEDFLLSNPLTYL</sequence>
<dbReference type="AlphaFoldDB" id="A0A9D1PSM8"/>
<dbReference type="Gene3D" id="3.40.50.300">
    <property type="entry name" value="P-loop containing nucleotide triphosphate hydrolases"/>
    <property type="match status" value="1"/>
</dbReference>
<dbReference type="Pfam" id="PF13173">
    <property type="entry name" value="AAA_14"/>
    <property type="match status" value="1"/>
</dbReference>